<dbReference type="InterPro" id="IPR005162">
    <property type="entry name" value="Retrotrans_gag_dom"/>
</dbReference>
<dbReference type="AlphaFoldDB" id="A0A371FX31"/>
<dbReference type="InterPro" id="IPR036875">
    <property type="entry name" value="Znf_CCHC_sf"/>
</dbReference>
<dbReference type="SUPFAM" id="SSF57756">
    <property type="entry name" value="Retrovirus zinc finger-like domains"/>
    <property type="match status" value="1"/>
</dbReference>
<dbReference type="OrthoDB" id="1112292at2759"/>
<evidence type="ECO:0000313" key="3">
    <source>
        <dbReference type="Proteomes" id="UP000257109"/>
    </source>
</evidence>
<proteinExistence type="predicted"/>
<protein>
    <recommendedName>
        <fullName evidence="1">Retrotransposon gag domain-containing protein</fullName>
    </recommendedName>
</protein>
<feature type="domain" description="Retrotransposon gag" evidence="1">
    <location>
        <begin position="23"/>
        <end position="120"/>
    </location>
</feature>
<dbReference type="PANTHER" id="PTHR35046">
    <property type="entry name" value="ZINC KNUCKLE (CCHC-TYPE) FAMILY PROTEIN"/>
    <property type="match status" value="1"/>
</dbReference>
<comment type="caution">
    <text evidence="2">The sequence shown here is derived from an EMBL/GenBank/DDBJ whole genome shotgun (WGS) entry which is preliminary data.</text>
</comment>
<reference evidence="2" key="1">
    <citation type="submission" date="2018-05" db="EMBL/GenBank/DDBJ databases">
        <title>Draft genome of Mucuna pruriens seed.</title>
        <authorList>
            <person name="Nnadi N.E."/>
            <person name="Vos R."/>
            <person name="Hasami M.H."/>
            <person name="Devisetty U.K."/>
            <person name="Aguiy J.C."/>
        </authorList>
    </citation>
    <scope>NUCLEOTIDE SEQUENCE [LARGE SCALE GENOMIC DNA]</scope>
    <source>
        <strain evidence="2">JCA_2017</strain>
    </source>
</reference>
<evidence type="ECO:0000313" key="2">
    <source>
        <dbReference type="EMBL" id="RDX82895.1"/>
    </source>
</evidence>
<dbReference type="EMBL" id="QJKJ01007516">
    <property type="protein sequence ID" value="RDX82895.1"/>
    <property type="molecule type" value="Genomic_DNA"/>
</dbReference>
<dbReference type="GO" id="GO:0008270">
    <property type="term" value="F:zinc ion binding"/>
    <property type="evidence" value="ECO:0007669"/>
    <property type="project" value="InterPro"/>
</dbReference>
<dbReference type="PANTHER" id="PTHR35046:SF9">
    <property type="entry name" value="RNA-DIRECTED DNA POLYMERASE"/>
    <property type="match status" value="1"/>
</dbReference>
<dbReference type="Proteomes" id="UP000257109">
    <property type="component" value="Unassembled WGS sequence"/>
</dbReference>
<name>A0A371FX31_MUCPR</name>
<dbReference type="GO" id="GO:0003676">
    <property type="term" value="F:nucleic acid binding"/>
    <property type="evidence" value="ECO:0007669"/>
    <property type="project" value="InterPro"/>
</dbReference>
<organism evidence="2 3">
    <name type="scientific">Mucuna pruriens</name>
    <name type="common">Velvet bean</name>
    <name type="synonym">Dolichos pruriens</name>
    <dbReference type="NCBI Taxonomy" id="157652"/>
    <lineage>
        <taxon>Eukaryota</taxon>
        <taxon>Viridiplantae</taxon>
        <taxon>Streptophyta</taxon>
        <taxon>Embryophyta</taxon>
        <taxon>Tracheophyta</taxon>
        <taxon>Spermatophyta</taxon>
        <taxon>Magnoliopsida</taxon>
        <taxon>eudicotyledons</taxon>
        <taxon>Gunneridae</taxon>
        <taxon>Pentapetalae</taxon>
        <taxon>rosids</taxon>
        <taxon>fabids</taxon>
        <taxon>Fabales</taxon>
        <taxon>Fabaceae</taxon>
        <taxon>Papilionoideae</taxon>
        <taxon>50 kb inversion clade</taxon>
        <taxon>NPAAA clade</taxon>
        <taxon>indigoferoid/millettioid clade</taxon>
        <taxon>Phaseoleae</taxon>
        <taxon>Mucuna</taxon>
    </lineage>
</organism>
<keyword evidence="3" id="KW-1185">Reference proteome</keyword>
<evidence type="ECO:0000259" key="1">
    <source>
        <dbReference type="Pfam" id="PF03732"/>
    </source>
</evidence>
<accession>A0A371FX31</accession>
<sequence>MEWERKVEHVFDCHNYSEEKKVKLAVVKFTDYASIWWDQFVINKRRYGERPSTWEDMKSIMRRRFVSNHYHSDLHRKLQCLTQGFMSMQNYYKEMKIAMTRANVKEDREATKARFIGGLKKEIDDVVELQHYMEIEDLLHKAIQVERQLKSKSSSQFASSSSSSWRSNWKNNKVFTNPKKEVKAIYSNAPPKGKIDTNTSYRSRDIKCFRCQRVVHIASQCPNKRAMVMLDNGEIESESSSDDEMPSLEDCNDMEVVELVNGDILPKEDGDMEQREHNFHTRCHINEKVRRIIIDNGSCTNVASTILVERINFFNAFSIENYKDEVLCDVILIKARHILLGSPWQLDRKVTHNGYTNRLSFIYNKLKIPLTPLPSKQVSEDQIKIRKVRECKLREEQLSIQEKVRKENMSENKQKKEKHEIECNEEKSKKMSAFAKKKAVESALLAKEKLQYSCTRMFISLTNFILLFLEFTNVFPYEVPHGLPPLRGIEHQIDLTPV</sequence>
<feature type="non-terminal residue" evidence="2">
    <location>
        <position position="1"/>
    </location>
</feature>
<dbReference type="Pfam" id="PF03732">
    <property type="entry name" value="Retrotrans_gag"/>
    <property type="match status" value="1"/>
</dbReference>
<gene>
    <name evidence="2" type="ORF">CR513_36259</name>
</gene>